<dbReference type="OrthoDB" id="9808130at2"/>
<accession>A0A1D8ATE8</accession>
<sequence length="99" mass="11079">MLYHCVYFWLKPELTAEQRAEFRRGVETLKGIKSAAQVAVGVPAKTTPRPVIDASYDVALVVVCADVAAEAAYQVDPLHLAFVANFKTYWTRVQIYDSE</sequence>
<name>A0A1D8ATE8_9BACT</name>
<evidence type="ECO:0000259" key="1">
    <source>
        <dbReference type="PROSITE" id="PS51502"/>
    </source>
</evidence>
<feature type="domain" description="Stress-response A/B barrel" evidence="1">
    <location>
        <begin position="2"/>
        <end position="98"/>
    </location>
</feature>
<dbReference type="PROSITE" id="PS51502">
    <property type="entry name" value="S_R_A_B_BARREL"/>
    <property type="match status" value="1"/>
</dbReference>
<dbReference type="SMART" id="SM00886">
    <property type="entry name" value="Dabb"/>
    <property type="match status" value="1"/>
</dbReference>
<dbReference type="Pfam" id="PF07876">
    <property type="entry name" value="Dabb"/>
    <property type="match status" value="1"/>
</dbReference>
<evidence type="ECO:0000313" key="2">
    <source>
        <dbReference type="EMBL" id="AOS44169.1"/>
    </source>
</evidence>
<evidence type="ECO:0000313" key="3">
    <source>
        <dbReference type="Proteomes" id="UP000095228"/>
    </source>
</evidence>
<reference evidence="2 3" key="1">
    <citation type="submission" date="2016-06" db="EMBL/GenBank/DDBJ databases">
        <title>Three novel species with peptidoglycan cell walls form the new genus Lacunisphaera gen. nov. in the family Opitutaceae of the verrucomicrobial subdivision 4.</title>
        <authorList>
            <person name="Rast P."/>
            <person name="Gloeckner I."/>
            <person name="Jogler M."/>
            <person name="Boedeker C."/>
            <person name="Jeske O."/>
            <person name="Wiegand S."/>
            <person name="Reinhardt R."/>
            <person name="Schumann P."/>
            <person name="Rohde M."/>
            <person name="Spring S."/>
            <person name="Gloeckner F.O."/>
            <person name="Jogler C."/>
        </authorList>
    </citation>
    <scope>NUCLEOTIDE SEQUENCE [LARGE SCALE GENOMIC DNA]</scope>
    <source>
        <strain evidence="2 3">IG16b</strain>
    </source>
</reference>
<protein>
    <submittedName>
        <fullName evidence="2">Stress responsive A/B Barrel Domain protein</fullName>
    </submittedName>
</protein>
<proteinExistence type="predicted"/>
<dbReference type="AlphaFoldDB" id="A0A1D8ATE8"/>
<dbReference type="EMBL" id="CP016094">
    <property type="protein sequence ID" value="AOS44169.1"/>
    <property type="molecule type" value="Genomic_DNA"/>
</dbReference>
<gene>
    <name evidence="2" type="ORF">Verru16b_01230</name>
</gene>
<dbReference type="Gene3D" id="3.30.70.100">
    <property type="match status" value="1"/>
</dbReference>
<dbReference type="InterPro" id="IPR013097">
    <property type="entry name" value="Dabb"/>
</dbReference>
<dbReference type="Proteomes" id="UP000095228">
    <property type="component" value="Chromosome"/>
</dbReference>
<dbReference type="STRING" id="1838286.Verru16b_01230"/>
<dbReference type="InterPro" id="IPR011008">
    <property type="entry name" value="Dimeric_a/b-barrel"/>
</dbReference>
<dbReference type="RefSeq" id="WP_069961453.1">
    <property type="nucleotide sequence ID" value="NZ_CP016094.1"/>
</dbReference>
<keyword evidence="3" id="KW-1185">Reference proteome</keyword>
<dbReference type="KEGG" id="obg:Verru16b_01230"/>
<dbReference type="SUPFAM" id="SSF54909">
    <property type="entry name" value="Dimeric alpha+beta barrel"/>
    <property type="match status" value="1"/>
</dbReference>
<organism evidence="2 3">
    <name type="scientific">Lacunisphaera limnophila</name>
    <dbReference type="NCBI Taxonomy" id="1838286"/>
    <lineage>
        <taxon>Bacteria</taxon>
        <taxon>Pseudomonadati</taxon>
        <taxon>Verrucomicrobiota</taxon>
        <taxon>Opitutia</taxon>
        <taxon>Opitutales</taxon>
        <taxon>Opitutaceae</taxon>
        <taxon>Lacunisphaera</taxon>
    </lineage>
</organism>